<evidence type="ECO:0000256" key="7">
    <source>
        <dbReference type="SAM" id="MobiDB-lite"/>
    </source>
</evidence>
<dbReference type="Pfam" id="PF03101">
    <property type="entry name" value="FAR1"/>
    <property type="match status" value="1"/>
</dbReference>
<accession>A0AA88CQQ2</accession>
<dbReference type="InterPro" id="IPR004330">
    <property type="entry name" value="FAR1_DNA_bnd_dom"/>
</dbReference>
<dbReference type="InterPro" id="IPR006564">
    <property type="entry name" value="Znf_PMZ"/>
</dbReference>
<comment type="caution">
    <text evidence="9">The sequence shown here is derived from an EMBL/GenBank/DDBJ whole genome shotgun (WGS) entry which is preliminary data.</text>
</comment>
<reference evidence="9" key="1">
    <citation type="submission" date="2023-07" db="EMBL/GenBank/DDBJ databases">
        <title>draft genome sequence of fig (Ficus carica).</title>
        <authorList>
            <person name="Takahashi T."/>
            <person name="Nishimura K."/>
        </authorList>
    </citation>
    <scope>NUCLEOTIDE SEQUENCE</scope>
</reference>
<evidence type="ECO:0000256" key="2">
    <source>
        <dbReference type="ARBA" id="ARBA00022723"/>
    </source>
</evidence>
<name>A0AA88CQQ2_FICCA</name>
<feature type="region of interest" description="Disordered" evidence="7">
    <location>
        <begin position="639"/>
        <end position="659"/>
    </location>
</feature>
<organism evidence="9 10">
    <name type="scientific">Ficus carica</name>
    <name type="common">Common fig</name>
    <dbReference type="NCBI Taxonomy" id="3494"/>
    <lineage>
        <taxon>Eukaryota</taxon>
        <taxon>Viridiplantae</taxon>
        <taxon>Streptophyta</taxon>
        <taxon>Embryophyta</taxon>
        <taxon>Tracheophyta</taxon>
        <taxon>Spermatophyta</taxon>
        <taxon>Magnoliopsida</taxon>
        <taxon>eudicotyledons</taxon>
        <taxon>Gunneridae</taxon>
        <taxon>Pentapetalae</taxon>
        <taxon>rosids</taxon>
        <taxon>fabids</taxon>
        <taxon>Rosales</taxon>
        <taxon>Moraceae</taxon>
        <taxon>Ficeae</taxon>
        <taxon>Ficus</taxon>
    </lineage>
</organism>
<keyword evidence="10" id="KW-1185">Reference proteome</keyword>
<dbReference type="PANTHER" id="PTHR31669:SF280">
    <property type="entry name" value="PROTEIN FAR1-RELATED SEQUENCE 2"/>
    <property type="match status" value="1"/>
</dbReference>
<feature type="domain" description="SWIM-type" evidence="8">
    <location>
        <begin position="352"/>
        <end position="390"/>
    </location>
</feature>
<feature type="region of interest" description="Disordered" evidence="7">
    <location>
        <begin position="497"/>
        <end position="526"/>
    </location>
</feature>
<evidence type="ECO:0000256" key="1">
    <source>
        <dbReference type="ARBA" id="ARBA00005889"/>
    </source>
</evidence>
<evidence type="ECO:0000256" key="6">
    <source>
        <dbReference type="RuleBase" id="RU367018"/>
    </source>
</evidence>
<dbReference type="GO" id="GO:0008270">
    <property type="term" value="F:zinc ion binding"/>
    <property type="evidence" value="ECO:0007669"/>
    <property type="project" value="UniProtKB-UniRule"/>
</dbReference>
<dbReference type="PANTHER" id="PTHR31669">
    <property type="entry name" value="PROTEIN FAR1-RELATED SEQUENCE 10-RELATED"/>
    <property type="match status" value="1"/>
</dbReference>
<feature type="compositionally biased region" description="Basic residues" evidence="7">
    <location>
        <begin position="497"/>
        <end position="508"/>
    </location>
</feature>
<dbReference type="InterPro" id="IPR007527">
    <property type="entry name" value="Znf_SWIM"/>
</dbReference>
<comment type="similarity">
    <text evidence="1 6">Belongs to the FHY3/FAR1 family.</text>
</comment>
<evidence type="ECO:0000256" key="4">
    <source>
        <dbReference type="ARBA" id="ARBA00022833"/>
    </source>
</evidence>
<proteinExistence type="inferred from homology"/>
<sequence>MEIDLEQPSCDQEKLDVGQNSNADVVDETEEVHVEEETANSPVLSESGEDDHELNADESISGGRDLVDINVASEGSTREPYNGLEFESKEEAYSFYREYARSVGFGITIKASRRSKKSGKFIDIKMACSRFGSKRESATAVNPRSCIKTDCKAGLHIKRKEDGKWVTHSFVKEHNHNIYPDDFLYAMSRKKKEPTTVVCEKKGLQKMVDRFDLKEDEWVRSLYEDRKSWVPTYMEDVFLAGLSTTERAESITSFFDRYICPETTFKEFIELHGKISEDMHDMEANADVESRHKQHRLRSLLGFEKQMSSIYTDAIFKQFQVEALGVASCSLQKNSENEATVIFQVDDSDEHQSSIVSWKEEELRICCSCRSFEYKGFLCRHALLVLHISSVSSIPCHYILKRWTKDAKVRQTVTEIPRRLNLRLQRFHELCKLATKLGEAGSLSPETYHIAFQALEEVLKNCVDVNDAVPGILGSNMSTVLGFVDVEESHCANMGKSSKKKKTYKKRKVQSEPEGVTTRTQDSGLQVEQMNSRADNLDNSYIPQQDMLRGELDSRAQALDGYYTAQHGIQGVGQLNSISPIRESYYTQGMQLHSVPTRVHYGNQQNIQGLLHGHVGYRVPTAHGCFDLEDNLQNMEQSAGSSQYHGIASKHLQDKHLSR</sequence>
<dbReference type="AlphaFoldDB" id="A0AA88CQQ2"/>
<dbReference type="Pfam" id="PF04434">
    <property type="entry name" value="SWIM"/>
    <property type="match status" value="1"/>
</dbReference>
<dbReference type="GO" id="GO:0005634">
    <property type="term" value="C:nucleus"/>
    <property type="evidence" value="ECO:0007669"/>
    <property type="project" value="UniProtKB-SubCell"/>
</dbReference>
<evidence type="ECO:0000256" key="5">
    <source>
        <dbReference type="PROSITE-ProRule" id="PRU00325"/>
    </source>
</evidence>
<dbReference type="GO" id="GO:0006355">
    <property type="term" value="P:regulation of DNA-templated transcription"/>
    <property type="evidence" value="ECO:0007669"/>
    <property type="project" value="UniProtKB-UniRule"/>
</dbReference>
<keyword evidence="3 5" id="KW-0863">Zinc-finger</keyword>
<comment type="subcellular location">
    <subcellularLocation>
        <location evidence="6">Nucleus</location>
    </subcellularLocation>
</comment>
<keyword evidence="4 6" id="KW-0862">Zinc</keyword>
<dbReference type="EMBL" id="BTGU01000002">
    <property type="protein sequence ID" value="GMN27340.1"/>
    <property type="molecule type" value="Genomic_DNA"/>
</dbReference>
<protein>
    <recommendedName>
        <fullName evidence="6">Protein FAR1-RELATED SEQUENCE</fullName>
    </recommendedName>
</protein>
<evidence type="ECO:0000313" key="9">
    <source>
        <dbReference type="EMBL" id="GMN27340.1"/>
    </source>
</evidence>
<dbReference type="PROSITE" id="PS50966">
    <property type="entry name" value="ZF_SWIM"/>
    <property type="match status" value="1"/>
</dbReference>
<evidence type="ECO:0000256" key="3">
    <source>
        <dbReference type="ARBA" id="ARBA00022771"/>
    </source>
</evidence>
<dbReference type="SMART" id="SM00575">
    <property type="entry name" value="ZnF_PMZ"/>
    <property type="match status" value="1"/>
</dbReference>
<gene>
    <name evidence="9" type="ORF">TIFTF001_001592</name>
</gene>
<evidence type="ECO:0000313" key="10">
    <source>
        <dbReference type="Proteomes" id="UP001187192"/>
    </source>
</evidence>
<dbReference type="InterPro" id="IPR031052">
    <property type="entry name" value="FHY3/FAR1"/>
</dbReference>
<keyword evidence="6" id="KW-0539">Nucleus</keyword>
<comment type="function">
    <text evidence="6">Putative transcription activator involved in regulating light control of development.</text>
</comment>
<feature type="region of interest" description="Disordered" evidence="7">
    <location>
        <begin position="1"/>
        <end position="58"/>
    </location>
</feature>
<keyword evidence="2 6" id="KW-0479">Metal-binding</keyword>
<feature type="compositionally biased region" description="Polar residues" evidence="7">
    <location>
        <begin position="517"/>
        <end position="526"/>
    </location>
</feature>
<dbReference type="Proteomes" id="UP001187192">
    <property type="component" value="Unassembled WGS sequence"/>
</dbReference>
<evidence type="ECO:0000259" key="8">
    <source>
        <dbReference type="PROSITE" id="PS50966"/>
    </source>
</evidence>